<evidence type="ECO:0000313" key="10">
    <source>
        <dbReference type="Proteomes" id="UP000717328"/>
    </source>
</evidence>
<dbReference type="Pfam" id="PF00067">
    <property type="entry name" value="p450"/>
    <property type="match status" value="1"/>
</dbReference>
<keyword evidence="4" id="KW-0349">Heme</keyword>
<keyword evidence="5" id="KW-0479">Metal-binding</keyword>
<evidence type="ECO:0000256" key="6">
    <source>
        <dbReference type="ARBA" id="ARBA00023002"/>
    </source>
</evidence>
<keyword evidence="7" id="KW-0408">Iron</keyword>
<dbReference type="SUPFAM" id="SSF48264">
    <property type="entry name" value="Cytochrome P450"/>
    <property type="match status" value="1"/>
</dbReference>
<evidence type="ECO:0000256" key="5">
    <source>
        <dbReference type="ARBA" id="ARBA00022723"/>
    </source>
</evidence>
<evidence type="ECO:0000256" key="2">
    <source>
        <dbReference type="ARBA" id="ARBA00005179"/>
    </source>
</evidence>
<dbReference type="InterPro" id="IPR002401">
    <property type="entry name" value="Cyt_P450_E_grp-I"/>
</dbReference>
<comment type="pathway">
    <text evidence="2">Secondary metabolite biosynthesis.</text>
</comment>
<comment type="similarity">
    <text evidence="3">Belongs to the cytochrome P450 family.</text>
</comment>
<comment type="cofactor">
    <cofactor evidence="1">
        <name>heme</name>
        <dbReference type="ChEBI" id="CHEBI:30413"/>
    </cofactor>
</comment>
<comment type="caution">
    <text evidence="9">The sequence shown here is derived from an EMBL/GenBank/DDBJ whole genome shotgun (WGS) entry which is preliminary data.</text>
</comment>
<dbReference type="GO" id="GO:0016705">
    <property type="term" value="F:oxidoreductase activity, acting on paired donors, with incorporation or reduction of molecular oxygen"/>
    <property type="evidence" value="ECO:0007669"/>
    <property type="project" value="InterPro"/>
</dbReference>
<dbReference type="PANTHER" id="PTHR46300:SF12">
    <property type="entry name" value="P450, PUTATIVE (EUROFUNG)-RELATED"/>
    <property type="match status" value="1"/>
</dbReference>
<evidence type="ECO:0000256" key="3">
    <source>
        <dbReference type="ARBA" id="ARBA00010617"/>
    </source>
</evidence>
<dbReference type="GO" id="GO:0020037">
    <property type="term" value="F:heme binding"/>
    <property type="evidence" value="ECO:0007669"/>
    <property type="project" value="InterPro"/>
</dbReference>
<dbReference type="EMBL" id="JABCKI010000153">
    <property type="protein sequence ID" value="KAG5652176.1"/>
    <property type="molecule type" value="Genomic_DNA"/>
</dbReference>
<reference evidence="9" key="1">
    <citation type="submission" date="2021-02" db="EMBL/GenBank/DDBJ databases">
        <authorList>
            <person name="Nieuwenhuis M."/>
            <person name="Van De Peppel L.J.J."/>
        </authorList>
    </citation>
    <scope>NUCLEOTIDE SEQUENCE</scope>
    <source>
        <strain evidence="9">D49</strain>
    </source>
</reference>
<dbReference type="InterPro" id="IPR001128">
    <property type="entry name" value="Cyt_P450"/>
</dbReference>
<evidence type="ECO:0000313" key="9">
    <source>
        <dbReference type="EMBL" id="KAG5652176.1"/>
    </source>
</evidence>
<proteinExistence type="inferred from homology"/>
<dbReference type="GO" id="GO:0004497">
    <property type="term" value="F:monooxygenase activity"/>
    <property type="evidence" value="ECO:0007669"/>
    <property type="project" value="UniProtKB-KW"/>
</dbReference>
<evidence type="ECO:0008006" key="11">
    <source>
        <dbReference type="Google" id="ProtNLM"/>
    </source>
</evidence>
<keyword evidence="8" id="KW-0503">Monooxygenase</keyword>
<accession>A0A9P7GLF0</accession>
<evidence type="ECO:0000256" key="1">
    <source>
        <dbReference type="ARBA" id="ARBA00001971"/>
    </source>
</evidence>
<dbReference type="AlphaFoldDB" id="A0A9P7GLF0"/>
<keyword evidence="10" id="KW-1185">Reference proteome</keyword>
<evidence type="ECO:0000256" key="4">
    <source>
        <dbReference type="ARBA" id="ARBA00022617"/>
    </source>
</evidence>
<dbReference type="PRINTS" id="PR00463">
    <property type="entry name" value="EP450I"/>
</dbReference>
<name>A0A9P7GLF0_9AGAR</name>
<evidence type="ECO:0000256" key="8">
    <source>
        <dbReference type="ARBA" id="ARBA00023033"/>
    </source>
</evidence>
<dbReference type="GO" id="GO:0005506">
    <property type="term" value="F:iron ion binding"/>
    <property type="evidence" value="ECO:0007669"/>
    <property type="project" value="InterPro"/>
</dbReference>
<gene>
    <name evidence="9" type="ORF">H0H81_006016</name>
</gene>
<dbReference type="InterPro" id="IPR050364">
    <property type="entry name" value="Cytochrome_P450_fung"/>
</dbReference>
<organism evidence="9 10">
    <name type="scientific">Sphagnurus paluster</name>
    <dbReference type="NCBI Taxonomy" id="117069"/>
    <lineage>
        <taxon>Eukaryota</taxon>
        <taxon>Fungi</taxon>
        <taxon>Dikarya</taxon>
        <taxon>Basidiomycota</taxon>
        <taxon>Agaricomycotina</taxon>
        <taxon>Agaricomycetes</taxon>
        <taxon>Agaricomycetidae</taxon>
        <taxon>Agaricales</taxon>
        <taxon>Tricholomatineae</taxon>
        <taxon>Lyophyllaceae</taxon>
        <taxon>Sphagnurus</taxon>
    </lineage>
</organism>
<dbReference type="OrthoDB" id="3934656at2759"/>
<protein>
    <recommendedName>
        <fullName evidence="11">Cytochrome P450</fullName>
    </recommendedName>
</protein>
<dbReference type="Gene3D" id="1.10.630.10">
    <property type="entry name" value="Cytochrome P450"/>
    <property type="match status" value="1"/>
</dbReference>
<reference evidence="9" key="2">
    <citation type="submission" date="2021-10" db="EMBL/GenBank/DDBJ databases">
        <title>Phylogenomics reveals ancestral predisposition of the termite-cultivated fungus Termitomyces towards a domesticated lifestyle.</title>
        <authorList>
            <person name="Auxier B."/>
            <person name="Grum-Grzhimaylo A."/>
            <person name="Cardenas M.E."/>
            <person name="Lodge J.D."/>
            <person name="Laessoe T."/>
            <person name="Pedersen O."/>
            <person name="Smith M.E."/>
            <person name="Kuyper T.W."/>
            <person name="Franco-Molano E.A."/>
            <person name="Baroni T.J."/>
            <person name="Aanen D.K."/>
        </authorList>
    </citation>
    <scope>NUCLEOTIDE SEQUENCE</scope>
    <source>
        <strain evidence="9">D49</strain>
    </source>
</reference>
<dbReference type="PANTHER" id="PTHR46300">
    <property type="entry name" value="P450, PUTATIVE (EUROFUNG)-RELATED-RELATED"/>
    <property type="match status" value="1"/>
</dbReference>
<keyword evidence="6" id="KW-0560">Oxidoreductase</keyword>
<evidence type="ECO:0000256" key="7">
    <source>
        <dbReference type="ARBA" id="ARBA00023004"/>
    </source>
</evidence>
<sequence length="179" mass="19981">MSERVGAAIILHVAYGHNVAEGGDEYVALADQALSSLAQAVAAIYPDVQAKAQKELDSVLEGRLPRFSDKPQLPLLDNEPIENHQLLRWNPVTPMGLAHCTSEEDEYEGYRIPKGTTVLPNVWAILHDADIYPDPMTFNPWRFVDKKRNDTLGINPIPEAAFGFGRRYFTLPSYCCRVA</sequence>
<dbReference type="Proteomes" id="UP000717328">
    <property type="component" value="Unassembled WGS sequence"/>
</dbReference>
<dbReference type="InterPro" id="IPR036396">
    <property type="entry name" value="Cyt_P450_sf"/>
</dbReference>